<sequence>MSRKLVSIRKAADFLGVAAQTLRRYDLARLRSAQLYGSRSRKNRKLLDDVKQAIEAHADRP</sequence>
<dbReference type="Proteomes" id="UP000198672">
    <property type="component" value="Unassembled WGS sequence"/>
</dbReference>
<keyword evidence="2" id="KW-1185">Reference proteome</keyword>
<reference evidence="2" key="1">
    <citation type="submission" date="2016-10" db="EMBL/GenBank/DDBJ databases">
        <authorList>
            <person name="Varghese N."/>
            <person name="Submissions S."/>
        </authorList>
    </citation>
    <scope>NUCLEOTIDE SEQUENCE [LARGE SCALE GENOMIC DNA]</scope>
    <source>
        <strain evidence="2">DSM 173</strain>
    </source>
</reference>
<organism evidence="1 2">
    <name type="scientific">Allochromatium warmingii</name>
    <name type="common">Chromatium warmingii</name>
    <dbReference type="NCBI Taxonomy" id="61595"/>
    <lineage>
        <taxon>Bacteria</taxon>
        <taxon>Pseudomonadati</taxon>
        <taxon>Pseudomonadota</taxon>
        <taxon>Gammaproteobacteria</taxon>
        <taxon>Chromatiales</taxon>
        <taxon>Chromatiaceae</taxon>
        <taxon>Allochromatium</taxon>
    </lineage>
</organism>
<protein>
    <recommendedName>
        <fullName evidence="3">DNA binding domain-containing protein, excisionase family</fullName>
    </recommendedName>
</protein>
<accession>A0A1H3EYC9</accession>
<dbReference type="STRING" id="61595.SAMN05421644_11530"/>
<dbReference type="EMBL" id="FNOW01000015">
    <property type="protein sequence ID" value="SDX83595.1"/>
    <property type="molecule type" value="Genomic_DNA"/>
</dbReference>
<dbReference type="RefSeq" id="WP_091333224.1">
    <property type="nucleotide sequence ID" value="NZ_FNOW01000015.1"/>
</dbReference>
<dbReference type="AlphaFoldDB" id="A0A1H3EYC9"/>
<name>A0A1H3EYC9_ALLWA</name>
<dbReference type="Gene3D" id="1.10.287.2170">
    <property type="match status" value="1"/>
</dbReference>
<proteinExistence type="predicted"/>
<gene>
    <name evidence="1" type="ORF">SAMN05421644_11530</name>
</gene>
<evidence type="ECO:0008006" key="3">
    <source>
        <dbReference type="Google" id="ProtNLM"/>
    </source>
</evidence>
<evidence type="ECO:0000313" key="1">
    <source>
        <dbReference type="EMBL" id="SDX83595.1"/>
    </source>
</evidence>
<evidence type="ECO:0000313" key="2">
    <source>
        <dbReference type="Proteomes" id="UP000198672"/>
    </source>
</evidence>